<protein>
    <submittedName>
        <fullName evidence="7">Bax inhibitor-1/YccA family protein</fullName>
    </submittedName>
</protein>
<feature type="transmembrane region" description="Helical" evidence="6">
    <location>
        <begin position="186"/>
        <end position="205"/>
    </location>
</feature>
<evidence type="ECO:0000256" key="1">
    <source>
        <dbReference type="ARBA" id="ARBA00004141"/>
    </source>
</evidence>
<feature type="transmembrane region" description="Helical" evidence="6">
    <location>
        <begin position="128"/>
        <end position="146"/>
    </location>
</feature>
<evidence type="ECO:0000256" key="3">
    <source>
        <dbReference type="ARBA" id="ARBA00022692"/>
    </source>
</evidence>
<evidence type="ECO:0000256" key="6">
    <source>
        <dbReference type="RuleBase" id="RU004379"/>
    </source>
</evidence>
<evidence type="ECO:0000256" key="2">
    <source>
        <dbReference type="ARBA" id="ARBA00010350"/>
    </source>
</evidence>
<feature type="transmembrane region" description="Helical" evidence="6">
    <location>
        <begin position="226"/>
        <end position="246"/>
    </location>
</feature>
<dbReference type="GO" id="GO:0005886">
    <property type="term" value="C:plasma membrane"/>
    <property type="evidence" value="ECO:0007669"/>
    <property type="project" value="TreeGrafter"/>
</dbReference>
<reference evidence="7" key="1">
    <citation type="submission" date="2020-10" db="EMBL/GenBank/DDBJ databases">
        <title>Genome sequence of the unusual species of purple photosynthetic bacteria, Phaeovibrio sulfidiphilus DSM 23193, type strain.</title>
        <authorList>
            <person name="Kyndt J.A."/>
            <person name="Meyer T.E."/>
        </authorList>
    </citation>
    <scope>NUCLEOTIDE SEQUENCE</scope>
    <source>
        <strain evidence="7">DSM 23193</strain>
    </source>
</reference>
<keyword evidence="8" id="KW-1185">Reference proteome</keyword>
<name>A0A8J6YP87_9PROT</name>
<keyword evidence="3 6" id="KW-0812">Transmembrane</keyword>
<feature type="transmembrane region" description="Helical" evidence="6">
    <location>
        <begin position="31"/>
        <end position="50"/>
    </location>
</feature>
<dbReference type="PANTHER" id="PTHR23291:SF50">
    <property type="entry name" value="PROTEIN LIFEGUARD 4"/>
    <property type="match status" value="1"/>
</dbReference>
<feature type="transmembrane region" description="Helical" evidence="6">
    <location>
        <begin position="70"/>
        <end position="90"/>
    </location>
</feature>
<dbReference type="AlphaFoldDB" id="A0A8J6YP87"/>
<keyword evidence="5 6" id="KW-0472">Membrane</keyword>
<dbReference type="Pfam" id="PF01027">
    <property type="entry name" value="Bax1-I"/>
    <property type="match status" value="1"/>
</dbReference>
<gene>
    <name evidence="7" type="ORF">IHV25_07360</name>
</gene>
<dbReference type="Proteomes" id="UP000631034">
    <property type="component" value="Unassembled WGS sequence"/>
</dbReference>
<dbReference type="EMBL" id="JACZHT010000005">
    <property type="protein sequence ID" value="MBE1237464.1"/>
    <property type="molecule type" value="Genomic_DNA"/>
</dbReference>
<dbReference type="InterPro" id="IPR006214">
    <property type="entry name" value="Bax_inhibitor_1-related"/>
</dbReference>
<keyword evidence="4 6" id="KW-1133">Transmembrane helix</keyword>
<accession>A0A8J6YP87</accession>
<comment type="subcellular location">
    <subcellularLocation>
        <location evidence="1">Membrane</location>
        <topology evidence="1">Multi-pass membrane protein</topology>
    </subcellularLocation>
</comment>
<evidence type="ECO:0000256" key="4">
    <source>
        <dbReference type="ARBA" id="ARBA00022989"/>
    </source>
</evidence>
<dbReference type="RefSeq" id="WP_192534476.1">
    <property type="nucleotide sequence ID" value="NZ_JACZHT010000005.1"/>
</dbReference>
<evidence type="ECO:0000313" key="7">
    <source>
        <dbReference type="EMBL" id="MBE1237464.1"/>
    </source>
</evidence>
<comment type="caution">
    <text evidence="7">The sequence shown here is derived from an EMBL/GenBank/DDBJ whole genome shotgun (WGS) entry which is preliminary data.</text>
</comment>
<feature type="transmembrane region" description="Helical" evidence="6">
    <location>
        <begin position="102"/>
        <end position="122"/>
    </location>
</feature>
<sequence>MAIHDQGTAYRTRTGVEARYDAGLRSYMLSVYNYMASGLALSGIMAVLVAYTPALRDLFFIVMNGRLVGITPPGMVLVFAPLGMILLANFMVNRWSVSATQIFYWLFVAVDGAGLAILLLRYTTESAVLAFFLTAAAFAGLSIYGYTTKRDLSGLGKFLFMAIWGLVLVSIAYMIMAWVLGWGSSFFVAALSFVSILLFGGIVAWKTQDMRFEYYEAQGTAYLNKIAVWSALTLYIAFVAILQNLMQLIGQDR</sequence>
<proteinExistence type="inferred from homology"/>
<dbReference type="PANTHER" id="PTHR23291">
    <property type="entry name" value="BAX INHIBITOR-RELATED"/>
    <property type="match status" value="1"/>
</dbReference>
<evidence type="ECO:0000256" key="5">
    <source>
        <dbReference type="ARBA" id="ARBA00023136"/>
    </source>
</evidence>
<feature type="transmembrane region" description="Helical" evidence="6">
    <location>
        <begin position="158"/>
        <end position="180"/>
    </location>
</feature>
<organism evidence="7 8">
    <name type="scientific">Phaeovibrio sulfidiphilus</name>
    <dbReference type="NCBI Taxonomy" id="1220600"/>
    <lineage>
        <taxon>Bacteria</taxon>
        <taxon>Pseudomonadati</taxon>
        <taxon>Pseudomonadota</taxon>
        <taxon>Alphaproteobacteria</taxon>
        <taxon>Rhodospirillales</taxon>
        <taxon>Rhodospirillaceae</taxon>
        <taxon>Phaeovibrio</taxon>
    </lineage>
</organism>
<dbReference type="CDD" id="cd10432">
    <property type="entry name" value="BI-1-like_bacterial"/>
    <property type="match status" value="1"/>
</dbReference>
<comment type="similarity">
    <text evidence="2 6">Belongs to the BI1 family.</text>
</comment>
<evidence type="ECO:0000313" key="8">
    <source>
        <dbReference type="Proteomes" id="UP000631034"/>
    </source>
</evidence>